<sequence>MWPTLVWVLLLLVLGLVLVLGLGPWTGTGSGKSSSNTNVKLGICPICVLYMHCVCTSNITKVNNSLQITHWVTKAHHNQQ</sequence>
<protein>
    <recommendedName>
        <fullName evidence="6">RxLR effector protein</fullName>
    </recommendedName>
</protein>
<comment type="caution">
    <text evidence="2">The sequence shown here is derived from an EMBL/GenBank/DDBJ whole genome shotgun (WGS) entry which is preliminary data.</text>
</comment>
<gene>
    <name evidence="2" type="ORF">PR001_g26798</name>
    <name evidence="3" type="ORF">PR003_g27993</name>
</gene>
<evidence type="ECO:0000313" key="4">
    <source>
        <dbReference type="Proteomes" id="UP000429607"/>
    </source>
</evidence>
<dbReference type="EMBL" id="QXFV01004097">
    <property type="protein sequence ID" value="KAE8971740.1"/>
    <property type="molecule type" value="Genomic_DNA"/>
</dbReference>
<evidence type="ECO:0000313" key="2">
    <source>
        <dbReference type="EMBL" id="KAE8971740.1"/>
    </source>
</evidence>
<evidence type="ECO:0000256" key="1">
    <source>
        <dbReference type="SAM" id="SignalP"/>
    </source>
</evidence>
<proteinExistence type="predicted"/>
<dbReference type="EMBL" id="QXFT01004093">
    <property type="protein sequence ID" value="KAE9280314.1"/>
    <property type="molecule type" value="Genomic_DNA"/>
</dbReference>
<reference evidence="2 4" key="1">
    <citation type="submission" date="2018-09" db="EMBL/GenBank/DDBJ databases">
        <title>Genomic investigation of the strawberry pathogen Phytophthora fragariae indicates pathogenicity is determined by transcriptional variation in three key races.</title>
        <authorList>
            <person name="Adams T.M."/>
            <person name="Armitage A.D."/>
            <person name="Sobczyk M.K."/>
            <person name="Bates H.J."/>
            <person name="Dunwell J.M."/>
            <person name="Nellist C.F."/>
            <person name="Harrison R.J."/>
        </authorList>
    </citation>
    <scope>NUCLEOTIDE SEQUENCE [LARGE SCALE GENOMIC DNA]</scope>
    <source>
        <strain evidence="2 4">SCRP249</strain>
        <strain evidence="3 5">SCRP333</strain>
    </source>
</reference>
<dbReference type="Proteomes" id="UP000434957">
    <property type="component" value="Unassembled WGS sequence"/>
</dbReference>
<dbReference type="Proteomes" id="UP000429607">
    <property type="component" value="Unassembled WGS sequence"/>
</dbReference>
<accession>A0A6A3HP73</accession>
<keyword evidence="1" id="KW-0732">Signal</keyword>
<dbReference type="AlphaFoldDB" id="A0A6A3HP73"/>
<evidence type="ECO:0000313" key="3">
    <source>
        <dbReference type="EMBL" id="KAE9280314.1"/>
    </source>
</evidence>
<name>A0A6A3HP73_9STRA</name>
<organism evidence="2 4">
    <name type="scientific">Phytophthora rubi</name>
    <dbReference type="NCBI Taxonomy" id="129364"/>
    <lineage>
        <taxon>Eukaryota</taxon>
        <taxon>Sar</taxon>
        <taxon>Stramenopiles</taxon>
        <taxon>Oomycota</taxon>
        <taxon>Peronosporomycetes</taxon>
        <taxon>Peronosporales</taxon>
        <taxon>Peronosporaceae</taxon>
        <taxon>Phytophthora</taxon>
    </lineage>
</organism>
<keyword evidence="5" id="KW-1185">Reference proteome</keyword>
<evidence type="ECO:0000313" key="5">
    <source>
        <dbReference type="Proteomes" id="UP000434957"/>
    </source>
</evidence>
<evidence type="ECO:0008006" key="6">
    <source>
        <dbReference type="Google" id="ProtNLM"/>
    </source>
</evidence>
<feature type="chain" id="PRO_5036164186" description="RxLR effector protein" evidence="1">
    <location>
        <begin position="22"/>
        <end position="80"/>
    </location>
</feature>
<feature type="signal peptide" evidence="1">
    <location>
        <begin position="1"/>
        <end position="21"/>
    </location>
</feature>